<evidence type="ECO:0000313" key="2">
    <source>
        <dbReference type="Proteomes" id="UP001497700"/>
    </source>
</evidence>
<protein>
    <submittedName>
        <fullName evidence="1">Uncharacterized protein</fullName>
    </submittedName>
</protein>
<sequence length="615" mass="66996">MGDDTNIHNTSRGDVGLTRATTIALRDPLLAVALFIGSTLTAVGHHLYYESLDRAPVGSEGQQVWAIRIGTGLAFLTRSGLAATLGIIAVQQSWATLRKRAMTIGGIDSMFGIMSNPWLFLNKDLLVHAKRICVLAAISWLLPLIAITTPATLSVYSHATQIEIMFNVPTLNFSDVSGWATYEAWGIVSGIGLEISRLFTSVYTSNTFAPFTPPFANASYDLGFWGPSYKCSSLEAFIERNNTPTWSPNDSNYTSVEEAFYGEIGTWVSPGNASLSGRANVFKAVSSTPMSNTVFIGTSGFNMLGNTTLPNVRLLCQLYNTSYSVTVGFDNGIQTIRENAVEILELQEWNDIRGKYSMALANGTCAPDPEANNAIICPTYYTFHSVLSNFLSGTIFVSGDGDFRYENNGFQTGAGSAPVLQSGLTDCPEIWNYTGIPEAYMKTFHRCRNQTLASAIEDLSRNFTYSLMAYRNWEDVKTLVPMAVTSPMNFFYYNKGYLLAAYITAILVTLICMAIGFVALRNNGFTGSMAFSAVLLTTRNTDLDKLAENHYLGEKPLPDVVCNTKLQFGIIGTEETGNHAGFGLEGTVTPLGSMPPCHNGESKGAETTTLLREEL</sequence>
<keyword evidence="2" id="KW-1185">Reference proteome</keyword>
<organism evidence="1 2">
    <name type="scientific">Hypoxylon rubiginosum</name>
    <dbReference type="NCBI Taxonomy" id="110542"/>
    <lineage>
        <taxon>Eukaryota</taxon>
        <taxon>Fungi</taxon>
        <taxon>Dikarya</taxon>
        <taxon>Ascomycota</taxon>
        <taxon>Pezizomycotina</taxon>
        <taxon>Sordariomycetes</taxon>
        <taxon>Xylariomycetidae</taxon>
        <taxon>Xylariales</taxon>
        <taxon>Hypoxylaceae</taxon>
        <taxon>Hypoxylon</taxon>
    </lineage>
</organism>
<evidence type="ECO:0000313" key="1">
    <source>
        <dbReference type="EMBL" id="KAI4861423.1"/>
    </source>
</evidence>
<dbReference type="Proteomes" id="UP001497700">
    <property type="component" value="Unassembled WGS sequence"/>
</dbReference>
<name>A0ACB9YQH5_9PEZI</name>
<reference evidence="1 2" key="1">
    <citation type="journal article" date="2022" name="New Phytol.">
        <title>Ecological generalism drives hyperdiversity of secondary metabolite gene clusters in xylarialean endophytes.</title>
        <authorList>
            <person name="Franco M.E.E."/>
            <person name="Wisecaver J.H."/>
            <person name="Arnold A.E."/>
            <person name="Ju Y.M."/>
            <person name="Slot J.C."/>
            <person name="Ahrendt S."/>
            <person name="Moore L.P."/>
            <person name="Eastman K.E."/>
            <person name="Scott K."/>
            <person name="Konkel Z."/>
            <person name="Mondo S.J."/>
            <person name="Kuo A."/>
            <person name="Hayes R.D."/>
            <person name="Haridas S."/>
            <person name="Andreopoulos B."/>
            <person name="Riley R."/>
            <person name="LaButti K."/>
            <person name="Pangilinan J."/>
            <person name="Lipzen A."/>
            <person name="Amirebrahimi M."/>
            <person name="Yan J."/>
            <person name="Adam C."/>
            <person name="Keymanesh K."/>
            <person name="Ng V."/>
            <person name="Louie K."/>
            <person name="Northen T."/>
            <person name="Drula E."/>
            <person name="Henrissat B."/>
            <person name="Hsieh H.M."/>
            <person name="Youens-Clark K."/>
            <person name="Lutzoni F."/>
            <person name="Miadlikowska J."/>
            <person name="Eastwood D.C."/>
            <person name="Hamelin R.C."/>
            <person name="Grigoriev I.V."/>
            <person name="U'Ren J.M."/>
        </authorList>
    </citation>
    <scope>NUCLEOTIDE SEQUENCE [LARGE SCALE GENOMIC DNA]</scope>
    <source>
        <strain evidence="1 2">CBS 119005</strain>
    </source>
</reference>
<dbReference type="EMBL" id="MU393553">
    <property type="protein sequence ID" value="KAI4861423.1"/>
    <property type="molecule type" value="Genomic_DNA"/>
</dbReference>
<gene>
    <name evidence="1" type="ORF">F4820DRAFT_460977</name>
</gene>
<accession>A0ACB9YQH5</accession>
<comment type="caution">
    <text evidence="1">The sequence shown here is derived from an EMBL/GenBank/DDBJ whole genome shotgun (WGS) entry which is preliminary data.</text>
</comment>
<proteinExistence type="predicted"/>